<dbReference type="NCBIfam" id="TIGR03308">
    <property type="entry name" value="phn_thr-fam"/>
    <property type="match status" value="1"/>
</dbReference>
<keyword evidence="3" id="KW-0677">Repeat</keyword>
<sequence>MSEVFLTSCCASFRISTPDVAIQEDRGRASMSQARQGPKIAETRIDPDVSLRDTVIGRCCEILGGTAMEYAELGDYSYIGRGCTVADATIGRFCAIAANVRIGAPNHPMDRPSLHRFTYCPEYYDAGAERDHGFFQDRRADRVQIGHDVWIGHGVTVLPGVCVGNGAVLAAGAVVTRDVAPYTVVGGVPARPIRDRFPPSIAERLNRIAWWDWPFALIMQRLADFQSTEIEAFCDRWEAAAGADPSHEPSVADCKTGQA</sequence>
<comment type="similarity">
    <text evidence="1">Belongs to the transferase hexapeptide repeat family.</text>
</comment>
<gene>
    <name evidence="5" type="ORF">JMJ55_23810</name>
</gene>
<name>A0ABS1V9N1_9PROT</name>
<dbReference type="InterPro" id="IPR018357">
    <property type="entry name" value="Hexapep_transf_CS"/>
</dbReference>
<keyword evidence="6" id="KW-1185">Reference proteome</keyword>
<evidence type="ECO:0000256" key="4">
    <source>
        <dbReference type="ARBA" id="ARBA00023315"/>
    </source>
</evidence>
<dbReference type="InterPro" id="IPR017694">
    <property type="entry name" value="Phosphonate_tfrase_rpt"/>
</dbReference>
<proteinExistence type="inferred from homology"/>
<dbReference type="SUPFAM" id="SSF51161">
    <property type="entry name" value="Trimeric LpxA-like enzymes"/>
    <property type="match status" value="1"/>
</dbReference>
<dbReference type="Proteomes" id="UP000606490">
    <property type="component" value="Unassembled WGS sequence"/>
</dbReference>
<dbReference type="InterPro" id="IPR001451">
    <property type="entry name" value="Hexapep"/>
</dbReference>
<evidence type="ECO:0000256" key="3">
    <source>
        <dbReference type="ARBA" id="ARBA00022737"/>
    </source>
</evidence>
<dbReference type="InterPro" id="IPR011004">
    <property type="entry name" value="Trimer_LpxA-like_sf"/>
</dbReference>
<keyword evidence="4" id="KW-0012">Acyltransferase</keyword>
<dbReference type="CDD" id="cd03349">
    <property type="entry name" value="LbH_XAT"/>
    <property type="match status" value="1"/>
</dbReference>
<dbReference type="Gene3D" id="2.160.10.10">
    <property type="entry name" value="Hexapeptide repeat proteins"/>
    <property type="match status" value="1"/>
</dbReference>
<dbReference type="PANTHER" id="PTHR43300:SF11">
    <property type="entry name" value="ACETYLTRANSFERASE RV3034C-RELATED"/>
    <property type="match status" value="1"/>
</dbReference>
<dbReference type="Pfam" id="PF00132">
    <property type="entry name" value="Hexapep"/>
    <property type="match status" value="1"/>
</dbReference>
<dbReference type="PANTHER" id="PTHR43300">
    <property type="entry name" value="ACETYLTRANSFERASE"/>
    <property type="match status" value="1"/>
</dbReference>
<dbReference type="InterPro" id="IPR050179">
    <property type="entry name" value="Trans_hexapeptide_repeat"/>
</dbReference>
<protein>
    <submittedName>
        <fullName evidence="5">Acetyltransferase</fullName>
    </submittedName>
</protein>
<evidence type="ECO:0000313" key="5">
    <source>
        <dbReference type="EMBL" id="MBL6458369.1"/>
    </source>
</evidence>
<reference evidence="5 6" key="1">
    <citation type="submission" date="2021-01" db="EMBL/GenBank/DDBJ databases">
        <title>Belnapia mucosa sp. nov. and Belnapia arida sp. nov., isolated from the Tabernas Desert (Almeria, Spain).</title>
        <authorList>
            <person name="Molina-Menor E."/>
            <person name="Vidal-Verdu A."/>
            <person name="Calonge A."/>
            <person name="Satari L."/>
            <person name="Pereto Magraner J."/>
            <person name="Porcar Miralles M."/>
        </authorList>
    </citation>
    <scope>NUCLEOTIDE SEQUENCE [LARGE SCALE GENOMIC DNA]</scope>
    <source>
        <strain evidence="5 6">T6</strain>
    </source>
</reference>
<evidence type="ECO:0000256" key="1">
    <source>
        <dbReference type="ARBA" id="ARBA00007274"/>
    </source>
</evidence>
<accession>A0ABS1V9N1</accession>
<evidence type="ECO:0000256" key="2">
    <source>
        <dbReference type="ARBA" id="ARBA00022679"/>
    </source>
</evidence>
<keyword evidence="2" id="KW-0808">Transferase</keyword>
<dbReference type="EMBL" id="JAEUXJ010000014">
    <property type="protein sequence ID" value="MBL6458369.1"/>
    <property type="molecule type" value="Genomic_DNA"/>
</dbReference>
<comment type="caution">
    <text evidence="5">The sequence shown here is derived from an EMBL/GenBank/DDBJ whole genome shotgun (WGS) entry which is preliminary data.</text>
</comment>
<organism evidence="5 6">
    <name type="scientific">Belnapia mucosa</name>
    <dbReference type="NCBI Taxonomy" id="2804532"/>
    <lineage>
        <taxon>Bacteria</taxon>
        <taxon>Pseudomonadati</taxon>
        <taxon>Pseudomonadota</taxon>
        <taxon>Alphaproteobacteria</taxon>
        <taxon>Acetobacterales</taxon>
        <taxon>Roseomonadaceae</taxon>
        <taxon>Belnapia</taxon>
    </lineage>
</organism>
<dbReference type="PROSITE" id="PS00101">
    <property type="entry name" value="HEXAPEP_TRANSFERASES"/>
    <property type="match status" value="1"/>
</dbReference>
<evidence type="ECO:0000313" key="6">
    <source>
        <dbReference type="Proteomes" id="UP000606490"/>
    </source>
</evidence>